<evidence type="ECO:0000313" key="5">
    <source>
        <dbReference type="Ensembl" id="ENSMUNP00000028202.1"/>
    </source>
</evidence>
<dbReference type="PANTHER" id="PTHR24156">
    <property type="entry name" value="ANK_REP_REGION DOMAIN-CONTAINING PROTEIN"/>
    <property type="match status" value="1"/>
</dbReference>
<organism evidence="5 6">
    <name type="scientific">Melopsittacus undulatus</name>
    <name type="common">Budgerigar</name>
    <name type="synonym">Psittacus undulatus</name>
    <dbReference type="NCBI Taxonomy" id="13146"/>
    <lineage>
        <taxon>Eukaryota</taxon>
        <taxon>Metazoa</taxon>
        <taxon>Chordata</taxon>
        <taxon>Craniata</taxon>
        <taxon>Vertebrata</taxon>
        <taxon>Euteleostomi</taxon>
        <taxon>Archelosauria</taxon>
        <taxon>Archosauria</taxon>
        <taxon>Dinosauria</taxon>
        <taxon>Saurischia</taxon>
        <taxon>Theropoda</taxon>
        <taxon>Coelurosauria</taxon>
        <taxon>Aves</taxon>
        <taxon>Neognathae</taxon>
        <taxon>Neoaves</taxon>
        <taxon>Telluraves</taxon>
        <taxon>Australaves</taxon>
        <taxon>Psittaciformes</taxon>
        <taxon>Psittaculidae</taxon>
        <taxon>Melopsittacus</taxon>
    </lineage>
</organism>
<feature type="compositionally biased region" description="Basic and acidic residues" evidence="4">
    <location>
        <begin position="413"/>
        <end position="423"/>
    </location>
</feature>
<gene>
    <name evidence="5" type="primary">LOC117437292</name>
</gene>
<keyword evidence="3" id="KW-0040">ANK repeat</keyword>
<dbReference type="InterPro" id="IPR002110">
    <property type="entry name" value="Ankyrin_rpt"/>
</dbReference>
<evidence type="ECO:0000256" key="2">
    <source>
        <dbReference type="ARBA" id="ARBA00022737"/>
    </source>
</evidence>
<proteinExistence type="inferred from homology"/>
<dbReference type="SMART" id="SM00248">
    <property type="entry name" value="ANK"/>
    <property type="match status" value="4"/>
</dbReference>
<feature type="compositionally biased region" description="Low complexity" evidence="4">
    <location>
        <begin position="147"/>
        <end position="156"/>
    </location>
</feature>
<dbReference type="Pfam" id="PF12796">
    <property type="entry name" value="Ank_2"/>
    <property type="match status" value="1"/>
</dbReference>
<dbReference type="PANTHER" id="PTHR24156:SF4">
    <property type="entry name" value="ANKYRIN REPEAT DOMAIN 34A"/>
    <property type="match status" value="1"/>
</dbReference>
<feature type="compositionally biased region" description="Pro residues" evidence="4">
    <location>
        <begin position="373"/>
        <end position="384"/>
    </location>
</feature>
<dbReference type="Proteomes" id="UP000694405">
    <property type="component" value="Chromosome 20"/>
</dbReference>
<dbReference type="Ensembl" id="ENSMUNT00000025926.1">
    <property type="protein sequence ID" value="ENSMUNP00000028202.1"/>
    <property type="gene ID" value="ENSMUNG00000017805.1"/>
</dbReference>
<evidence type="ECO:0000313" key="6">
    <source>
        <dbReference type="Proteomes" id="UP000694405"/>
    </source>
</evidence>
<feature type="compositionally biased region" description="Low complexity" evidence="4">
    <location>
        <begin position="340"/>
        <end position="354"/>
    </location>
</feature>
<reference evidence="5" key="3">
    <citation type="submission" date="2025-09" db="UniProtKB">
        <authorList>
            <consortium name="Ensembl"/>
        </authorList>
    </citation>
    <scope>IDENTIFICATION</scope>
</reference>
<evidence type="ECO:0000256" key="3">
    <source>
        <dbReference type="ARBA" id="ARBA00023043"/>
    </source>
</evidence>
<dbReference type="PROSITE" id="PS50297">
    <property type="entry name" value="ANK_REP_REGION"/>
    <property type="match status" value="1"/>
</dbReference>
<evidence type="ECO:0000256" key="1">
    <source>
        <dbReference type="ARBA" id="ARBA00010029"/>
    </source>
</evidence>
<keyword evidence="6" id="KW-1185">Reference proteome</keyword>
<dbReference type="AlphaFoldDB" id="A0A8V5GRE6"/>
<feature type="compositionally biased region" description="Pro residues" evidence="4">
    <location>
        <begin position="443"/>
        <end position="461"/>
    </location>
</feature>
<feature type="compositionally biased region" description="Low complexity" evidence="4">
    <location>
        <begin position="320"/>
        <end position="332"/>
    </location>
</feature>
<sequence>MLPADGTALLRAVAQGKFRLTRLLLEGGAYINEGNAEGQTPLMAACRAGYADPLEQPRMVRYLLENGADPNIPDKTGMTALMHACAERAGPAVATVLLAHGADPSARDYAGASALVYAINRGDRETLQVLLDACKARGKEVIIITTDTSPSGTKTTRQYLNSPPSPGLDEKRSPALCMSPSDIELRTAASPAGSEKEEERDVFCFPPPPAAGTGDPQRGAPTVPGAAAQAPQLRALGADGAGPGRDSGPPRAPGTGAGGAEPERPPPTPQRGGPGGSGDGRGRLGRAGAPRLPAAPPQHGPGGGSVAQTAALRGGGGSVGRSPGAARSGVPVRAPPPPAGAAGAPRLRDAAAGAAGLGQGRVPAPAAGRAAPPRGPRPPRPPPAAEALDADRGDAAPHRLPEQPGPGAGHLEPPQDRRGRVHSEPYRWLRPRCCCGHFARPQSPCPVPSPPPHPHLPPCPPSSTRSSSPLGARGGHAVGVLVNKGPSSAHGSVGGTHLGSVHKEGHSRGLAHRVRGSWELPGCRGRS</sequence>
<feature type="region of interest" description="Disordered" evidence="4">
    <location>
        <begin position="187"/>
        <end position="423"/>
    </location>
</feature>
<keyword evidence="2" id="KW-0677">Repeat</keyword>
<dbReference type="SUPFAM" id="SSF48403">
    <property type="entry name" value="Ankyrin repeat"/>
    <property type="match status" value="1"/>
</dbReference>
<comment type="similarity">
    <text evidence="1">Belongs to the ANKRD34 family.</text>
</comment>
<feature type="compositionally biased region" description="Basic and acidic residues" evidence="4">
    <location>
        <begin position="389"/>
        <end position="401"/>
    </location>
</feature>
<name>A0A8V5GRE6_MELUD</name>
<dbReference type="Gene3D" id="1.25.40.20">
    <property type="entry name" value="Ankyrin repeat-containing domain"/>
    <property type="match status" value="1"/>
</dbReference>
<feature type="region of interest" description="Disordered" evidence="4">
    <location>
        <begin position="440"/>
        <end position="527"/>
    </location>
</feature>
<protein>
    <submittedName>
        <fullName evidence="5">Uncharacterized protein</fullName>
    </submittedName>
</protein>
<evidence type="ECO:0000256" key="4">
    <source>
        <dbReference type="SAM" id="MobiDB-lite"/>
    </source>
</evidence>
<dbReference type="PROSITE" id="PS50088">
    <property type="entry name" value="ANK_REPEAT"/>
    <property type="match status" value="3"/>
</dbReference>
<dbReference type="InterPro" id="IPR036770">
    <property type="entry name" value="Ankyrin_rpt-contain_sf"/>
</dbReference>
<feature type="compositionally biased region" description="Low complexity" evidence="4">
    <location>
        <begin position="363"/>
        <end position="372"/>
    </location>
</feature>
<reference evidence="5" key="2">
    <citation type="submission" date="2025-08" db="UniProtKB">
        <authorList>
            <consortium name="Ensembl"/>
        </authorList>
    </citation>
    <scope>IDENTIFICATION</scope>
</reference>
<reference evidence="5" key="1">
    <citation type="submission" date="2020-03" db="EMBL/GenBank/DDBJ databases">
        <title>Melopsittacus undulatus (budgerigar) genome, bMelUnd1, maternal haplotype with Z.</title>
        <authorList>
            <person name="Gedman G."/>
            <person name="Mountcastle J."/>
            <person name="Haase B."/>
            <person name="Formenti G."/>
            <person name="Wright T."/>
            <person name="Apodaca J."/>
            <person name="Pelan S."/>
            <person name="Chow W."/>
            <person name="Rhie A."/>
            <person name="Howe K."/>
            <person name="Fedrigo O."/>
            <person name="Jarvis E.D."/>
        </authorList>
    </citation>
    <scope>NUCLEOTIDE SEQUENCE [LARGE SCALE GENOMIC DNA]</scope>
</reference>
<accession>A0A8V5GRE6</accession>
<dbReference type="InterPro" id="IPR042637">
    <property type="entry name" value="AN34A/B/C"/>
</dbReference>
<feature type="region of interest" description="Disordered" evidence="4">
    <location>
        <begin position="147"/>
        <end position="175"/>
    </location>
</feature>